<evidence type="ECO:0000256" key="6">
    <source>
        <dbReference type="SAM" id="MobiDB-lite"/>
    </source>
</evidence>
<feature type="short sequence motif" description="DGA/G" evidence="5">
    <location>
        <begin position="205"/>
        <end position="207"/>
    </location>
</feature>
<evidence type="ECO:0000313" key="9">
    <source>
        <dbReference type="Proteomes" id="UP000663193"/>
    </source>
</evidence>
<dbReference type="Gene3D" id="3.40.50.300">
    <property type="entry name" value="P-loop containing nucleotide triphosphate hydrolases"/>
    <property type="match status" value="1"/>
</dbReference>
<dbReference type="Gene3D" id="3.40.1090.10">
    <property type="entry name" value="Cytosolic phospholipase A2 catalytic domain"/>
    <property type="match status" value="1"/>
</dbReference>
<dbReference type="GO" id="GO:0046486">
    <property type="term" value="P:glycerolipid metabolic process"/>
    <property type="evidence" value="ECO:0007669"/>
    <property type="project" value="UniProtKB-ARBA"/>
</dbReference>
<dbReference type="InterPro" id="IPR027417">
    <property type="entry name" value="P-loop_NTPase"/>
</dbReference>
<evidence type="ECO:0000259" key="7">
    <source>
        <dbReference type="PROSITE" id="PS51635"/>
    </source>
</evidence>
<evidence type="ECO:0000256" key="4">
    <source>
        <dbReference type="ARBA" id="ARBA00023098"/>
    </source>
</evidence>
<proteinExistence type="predicted"/>
<evidence type="ECO:0000256" key="2">
    <source>
        <dbReference type="ARBA" id="ARBA00022801"/>
    </source>
</evidence>
<evidence type="ECO:0000313" key="8">
    <source>
        <dbReference type="EMBL" id="QRD03315.1"/>
    </source>
</evidence>
<dbReference type="SUPFAM" id="SSF52540">
    <property type="entry name" value="P-loop containing nucleoside triphosphate hydrolases"/>
    <property type="match status" value="1"/>
</dbReference>
<dbReference type="InterPro" id="IPR002641">
    <property type="entry name" value="PNPLA_dom"/>
</dbReference>
<keyword evidence="3 5" id="KW-0442">Lipid degradation</keyword>
<keyword evidence="9" id="KW-1185">Reference proteome</keyword>
<dbReference type="InterPro" id="IPR056884">
    <property type="entry name" value="NPHP3-like_N"/>
</dbReference>
<feature type="active site" description="Nucleophile" evidence="5">
    <location>
        <position position="63"/>
    </location>
</feature>
<dbReference type="VEuPathDB" id="FungiDB:JI435_306920"/>
<accession>A0A7U2FDL0</accession>
<feature type="short sequence motif" description="GXSXG" evidence="5">
    <location>
        <begin position="61"/>
        <end position="65"/>
    </location>
</feature>
<dbReference type="EMBL" id="CP069037">
    <property type="protein sequence ID" value="QRD03315.1"/>
    <property type="molecule type" value="Genomic_DNA"/>
</dbReference>
<name>A0A7U2FDL0_PHANO</name>
<sequence>MQRSVMATADGRSSTQQLRLLCLDGGGVRGLSSLMVLKMLMEMIDPDNPPKPCDYFDMIGGTSTGGLIAIMLGRLQMSVQECIDEYTTLFSSIFTKKKHRVGWGGKLQGRFDHEALEAGIKRIVGEKLNDENALFKDNSSNGGCKTFVCATSATTSETVIMSSYYSMRRLNDIRNVARIWEVGRATSAATSFFDSIQIKGSTYLDGGTGANNPINKLWAEADDAFRQGPDWRLEDNLLCMVSIGTGQPLLKKFGDSILGTDILDALVDITTNTETTANDFQQAHAQIFEQGIAYRFNVEQGLENVALEDATSAGKIEEVTRRYLSIEKSNAPLRRCVSRLKASEDSDGFSIQNFEEYLVNVEDLTPLQESDIDLCFVPHTTSYLNWVNNHEGGVLAYQKPSTRVSANSLTQIGRRILASALFDESLPLYYEQHKLILYHDCQSGSGLTSVLSSLCLQLLALPIPKDARNALSTSLSREHSVAFLQDQRSSQRETIQSLPTDMLQHALTSTLPRLKVSTWIGIDNLDALVQTSTSTGRRDDSWRTTLTTVLIYWAQECFLTHIVVTDTSRFPQSPLSTFSKDPSAYIDQVDYDTELRECMSTMDFDRRLERQKEIVHAINGTTDWFWNHPTYTSWRDKQAGILWIQGKPGSGKSVLAKNILDPVPYLPGKTDSRDQKSLSREIDAHTCEWYYSTRGGDEMMAHISLLRSLLYQLLSSNSRLFHHFKTIYRSHGPGSNDWITLDNMKSIFAAIANAGVSILCLIDAMDESEDEESKMARKHILRFLAKTTLDHEDSRVKFVILSRPEYDIEGFFTYFHENYDDLGVIKMHEANHEAVRIIVDVGIESLVKSMRPFELSPDDDDENAPRRKKPKKRTRPGHYHQQRGATLNLPQRDQDELETVRKFLLSNAEGVILWVTVCIATVKAMMGTFYTWQAVRQCLEALPTDLHLLYKQIILDIHLRLNAQELKLARRILMWTAGATTWHPLRTVELLEAISISEEGKFQSVVVLDWSDFRYLLRRYCGPFIDIIHTETSTAVEGQANSADIPVSSFDRVQLLHRTAKDFLASYSNAKDLSFSEDEAKELVLGDLFTYEGMLKSPLHYSRLYQDADVSGFNLDKYTEALASSLNDRGLALHLSGRRSTLPGPKLDARELLISRPQKYMSRMMPQSRTSQAPQFVALLDLTVPFFGQCIYFACIHGYLTAAELLLQFSTDISRSRYERPDFLIQITHSLLLASVKLNFMELGDSLANMSFGMLGMIDYIDPEPMFRGMKGFMPHTVWLRTYQIPGTNAYANRFEIVAAEEGYEELLKIIMGHTEAILSQSYEAHVEQSNVDKEELLKYVRKHSLRNRYEPYGYDDSRVAIEMGVDYIKSTFDGMEHVIQFFKQMRILNPALNRKIRRATGFYHQVNRTDFKGLDRISLVKKYATRWRKRALNVRDVPKYKEHGMRSVVEQVIQNMRRQRTDFGDVVLLLLRQKN</sequence>
<feature type="domain" description="PNPLA" evidence="7">
    <location>
        <begin position="21"/>
        <end position="218"/>
    </location>
</feature>
<evidence type="ECO:0000256" key="5">
    <source>
        <dbReference type="PROSITE-ProRule" id="PRU01161"/>
    </source>
</evidence>
<organism evidence="8 9">
    <name type="scientific">Phaeosphaeria nodorum (strain SN15 / ATCC MYA-4574 / FGSC 10173)</name>
    <name type="common">Glume blotch fungus</name>
    <name type="synonym">Parastagonospora nodorum</name>
    <dbReference type="NCBI Taxonomy" id="321614"/>
    <lineage>
        <taxon>Eukaryota</taxon>
        <taxon>Fungi</taxon>
        <taxon>Dikarya</taxon>
        <taxon>Ascomycota</taxon>
        <taxon>Pezizomycotina</taxon>
        <taxon>Dothideomycetes</taxon>
        <taxon>Pleosporomycetidae</taxon>
        <taxon>Pleosporales</taxon>
        <taxon>Pleosporineae</taxon>
        <taxon>Phaeosphaeriaceae</taxon>
        <taxon>Parastagonospora</taxon>
    </lineage>
</organism>
<dbReference type="Proteomes" id="UP000663193">
    <property type="component" value="Chromosome 15"/>
</dbReference>
<dbReference type="InterPro" id="IPR016035">
    <property type="entry name" value="Acyl_Trfase/lysoPLipase"/>
</dbReference>
<dbReference type="PROSITE" id="PS51635">
    <property type="entry name" value="PNPLA"/>
    <property type="match status" value="1"/>
</dbReference>
<dbReference type="PANTHER" id="PTHR24185">
    <property type="entry name" value="CALCIUM-INDEPENDENT PHOSPHOLIPASE A2-GAMMA"/>
    <property type="match status" value="1"/>
</dbReference>
<protein>
    <recommendedName>
        <fullName evidence="7">PNPLA domain-containing protein</fullName>
    </recommendedName>
</protein>
<keyword evidence="4 5" id="KW-0443">Lipid metabolism</keyword>
<dbReference type="SUPFAM" id="SSF52151">
    <property type="entry name" value="FabD/lysophospholipase-like"/>
    <property type="match status" value="1"/>
</dbReference>
<dbReference type="GO" id="GO:0016787">
    <property type="term" value="F:hydrolase activity"/>
    <property type="evidence" value="ECO:0007669"/>
    <property type="project" value="UniProtKB-UniRule"/>
</dbReference>
<gene>
    <name evidence="8" type="ORF">JI435_306920</name>
</gene>
<keyword evidence="2 5" id="KW-0378">Hydrolase</keyword>
<keyword evidence="1" id="KW-0677">Repeat</keyword>
<feature type="region of interest" description="Disordered" evidence="6">
    <location>
        <begin position="854"/>
        <end position="888"/>
    </location>
</feature>
<feature type="active site" description="Proton acceptor" evidence="5">
    <location>
        <position position="205"/>
    </location>
</feature>
<dbReference type="GO" id="GO:0016042">
    <property type="term" value="P:lipid catabolic process"/>
    <property type="evidence" value="ECO:0007669"/>
    <property type="project" value="UniProtKB-UniRule"/>
</dbReference>
<feature type="short sequence motif" description="GXGXXG" evidence="5">
    <location>
        <begin position="25"/>
        <end position="30"/>
    </location>
</feature>
<dbReference type="CDD" id="cd07216">
    <property type="entry name" value="Pat17_PNPLA8_PNPLA9_like3"/>
    <property type="match status" value="1"/>
</dbReference>
<feature type="compositionally biased region" description="Basic residues" evidence="6">
    <location>
        <begin position="866"/>
        <end position="881"/>
    </location>
</feature>
<evidence type="ECO:0000256" key="3">
    <source>
        <dbReference type="ARBA" id="ARBA00022963"/>
    </source>
</evidence>
<dbReference type="Pfam" id="PF24883">
    <property type="entry name" value="NPHP3_N"/>
    <property type="match status" value="1"/>
</dbReference>
<dbReference type="PANTHER" id="PTHR24185:SF1">
    <property type="entry name" value="CALCIUM-INDEPENDENT PHOSPHOLIPASE A2-GAMMA"/>
    <property type="match status" value="1"/>
</dbReference>
<dbReference type="OrthoDB" id="5382429at2759"/>
<dbReference type="Pfam" id="PF01734">
    <property type="entry name" value="Patatin"/>
    <property type="match status" value="1"/>
</dbReference>
<evidence type="ECO:0000256" key="1">
    <source>
        <dbReference type="ARBA" id="ARBA00022737"/>
    </source>
</evidence>
<reference evidence="9" key="1">
    <citation type="journal article" date="2021" name="BMC Genomics">
        <title>Chromosome-level genome assembly and manually-curated proteome of model necrotroph Parastagonospora nodorum Sn15 reveals a genome-wide trove of candidate effector homologs, and redundancy of virulence-related functions within an accessory chromosome.</title>
        <authorList>
            <person name="Bertazzoni S."/>
            <person name="Jones D.A.B."/>
            <person name="Phan H.T."/>
            <person name="Tan K.-C."/>
            <person name="Hane J.K."/>
        </authorList>
    </citation>
    <scope>NUCLEOTIDE SEQUENCE [LARGE SCALE GENOMIC DNA]</scope>
    <source>
        <strain evidence="9">SN15 / ATCC MYA-4574 / FGSC 10173)</strain>
    </source>
</reference>